<dbReference type="RefSeq" id="WP_013551987.1">
    <property type="nucleotide sequence ID" value="NC_014934.1"/>
</dbReference>
<dbReference type="AlphaFoldDB" id="E6X5H1"/>
<name>E6X5H1_CELAD</name>
<gene>
    <name evidence="1" type="ordered locus">Celal_3257</name>
</gene>
<dbReference type="HOGENOM" id="CLU_2786276_0_0_10"/>
<reference evidence="1 2" key="1">
    <citation type="journal article" date="2010" name="Stand. Genomic Sci.">
        <title>Complete genome sequence of Cellulophaga algicola type strain (IC166).</title>
        <authorList>
            <person name="Abt B."/>
            <person name="Lu M."/>
            <person name="Misra M."/>
            <person name="Han C."/>
            <person name="Nolan M."/>
            <person name="Lucas S."/>
            <person name="Hammon N."/>
            <person name="Deshpande S."/>
            <person name="Cheng J.F."/>
            <person name="Tapia R."/>
            <person name="Goodwin L."/>
            <person name="Pitluck S."/>
            <person name="Liolios K."/>
            <person name="Pagani I."/>
            <person name="Ivanova N."/>
            <person name="Mavromatis K."/>
            <person name="Ovchinikova G."/>
            <person name="Pati A."/>
            <person name="Chen A."/>
            <person name="Palaniappan K."/>
            <person name="Land M."/>
            <person name="Hauser L."/>
            <person name="Chang Y.J."/>
            <person name="Jeffries C.D."/>
            <person name="Detter J.C."/>
            <person name="Brambilla E."/>
            <person name="Rohde M."/>
            <person name="Tindall B.J."/>
            <person name="Goker M."/>
            <person name="Woyke T."/>
            <person name="Bristow J."/>
            <person name="Eisen J.A."/>
            <person name="Markowitz V."/>
            <person name="Hugenholtz P."/>
            <person name="Kyrpides N.C."/>
            <person name="Klenk H.P."/>
            <person name="Lapidus A."/>
        </authorList>
    </citation>
    <scope>NUCLEOTIDE SEQUENCE [LARGE SCALE GENOMIC DNA]</scope>
    <source>
        <strain evidence="2">DSM 14237 / IC166 / ACAM 630</strain>
    </source>
</reference>
<evidence type="ECO:0000313" key="2">
    <source>
        <dbReference type="Proteomes" id="UP000008634"/>
    </source>
</evidence>
<dbReference type="EMBL" id="CP002453">
    <property type="protein sequence ID" value="ADV50526.1"/>
    <property type="molecule type" value="Genomic_DNA"/>
</dbReference>
<keyword evidence="2" id="KW-1185">Reference proteome</keyword>
<proteinExistence type="predicted"/>
<organism evidence="1 2">
    <name type="scientific">Cellulophaga algicola (strain DSM 14237 / IC166 / ACAM 630)</name>
    <dbReference type="NCBI Taxonomy" id="688270"/>
    <lineage>
        <taxon>Bacteria</taxon>
        <taxon>Pseudomonadati</taxon>
        <taxon>Bacteroidota</taxon>
        <taxon>Flavobacteriia</taxon>
        <taxon>Flavobacteriales</taxon>
        <taxon>Flavobacteriaceae</taxon>
        <taxon>Cellulophaga</taxon>
    </lineage>
</organism>
<dbReference type="STRING" id="688270.Celal_3257"/>
<protein>
    <submittedName>
        <fullName evidence="1">Uncharacterized protein</fullName>
    </submittedName>
</protein>
<accession>E6X5H1</accession>
<sequence>MEDLNPSFKKKLSYIGYRINGNWHDINRNKNLEECGNVYGISHQDLNIEYKWVNLGELIYDLIHGFYD</sequence>
<dbReference type="Proteomes" id="UP000008634">
    <property type="component" value="Chromosome"/>
</dbReference>
<evidence type="ECO:0000313" key="1">
    <source>
        <dbReference type="EMBL" id="ADV50526.1"/>
    </source>
</evidence>
<dbReference type="KEGG" id="cao:Celal_3257"/>